<feature type="compositionally biased region" description="Low complexity" evidence="1">
    <location>
        <begin position="143"/>
        <end position="161"/>
    </location>
</feature>
<protein>
    <submittedName>
        <fullName evidence="3">Uncharacterized protein</fullName>
    </submittedName>
</protein>
<evidence type="ECO:0000313" key="4">
    <source>
        <dbReference type="Proteomes" id="UP000283509"/>
    </source>
</evidence>
<sequence length="177" mass="19549">MSRVWPLLLRSTVILALWVALAILSVRTAQSLVMKSHLPIVFLAVCGIFYIILNIVCFTQLILCKSGIINRLFLILLLLTMTVLMYPLCLQVWRAFMAAIEKDPRIRKQKILKARYANWVASKPSAKQLPDVDSPHTFGSCVPSRLAPASPSGASSQQDASVPDNDSPALGNQHQVP</sequence>
<feature type="transmembrane region" description="Helical" evidence="2">
    <location>
        <begin position="72"/>
        <end position="93"/>
    </location>
</feature>
<dbReference type="AlphaFoldDB" id="A0A423U6L1"/>
<gene>
    <name evidence="3" type="ORF">C7M84_022488</name>
</gene>
<organism evidence="3 4">
    <name type="scientific">Penaeus vannamei</name>
    <name type="common">Whiteleg shrimp</name>
    <name type="synonym">Litopenaeus vannamei</name>
    <dbReference type="NCBI Taxonomy" id="6689"/>
    <lineage>
        <taxon>Eukaryota</taxon>
        <taxon>Metazoa</taxon>
        <taxon>Ecdysozoa</taxon>
        <taxon>Arthropoda</taxon>
        <taxon>Crustacea</taxon>
        <taxon>Multicrustacea</taxon>
        <taxon>Malacostraca</taxon>
        <taxon>Eumalacostraca</taxon>
        <taxon>Eucarida</taxon>
        <taxon>Decapoda</taxon>
        <taxon>Dendrobranchiata</taxon>
        <taxon>Penaeoidea</taxon>
        <taxon>Penaeidae</taxon>
        <taxon>Penaeus</taxon>
    </lineage>
</organism>
<evidence type="ECO:0000256" key="2">
    <source>
        <dbReference type="SAM" id="Phobius"/>
    </source>
</evidence>
<keyword evidence="2" id="KW-1133">Transmembrane helix</keyword>
<evidence type="ECO:0000256" key="1">
    <source>
        <dbReference type="SAM" id="MobiDB-lite"/>
    </source>
</evidence>
<accession>A0A423U6L1</accession>
<reference evidence="3 4" key="2">
    <citation type="submission" date="2019-01" db="EMBL/GenBank/DDBJ databases">
        <title>The decoding of complex shrimp genome reveals the adaptation for benthos swimmer, frequently molting mechanism and breeding impact on genome.</title>
        <authorList>
            <person name="Sun Y."/>
            <person name="Gao Y."/>
            <person name="Yu Y."/>
        </authorList>
    </citation>
    <scope>NUCLEOTIDE SEQUENCE [LARGE SCALE GENOMIC DNA]</scope>
    <source>
        <tissue evidence="3">Muscle</tissue>
    </source>
</reference>
<keyword evidence="4" id="KW-1185">Reference proteome</keyword>
<name>A0A423U6L1_PENVA</name>
<evidence type="ECO:0000313" key="3">
    <source>
        <dbReference type="EMBL" id="ROT84326.1"/>
    </source>
</evidence>
<feature type="transmembrane region" description="Helical" evidence="2">
    <location>
        <begin position="39"/>
        <end position="63"/>
    </location>
</feature>
<keyword evidence="2" id="KW-0472">Membrane</keyword>
<keyword evidence="2" id="KW-0812">Transmembrane</keyword>
<dbReference type="EMBL" id="QCYY01000561">
    <property type="protein sequence ID" value="ROT84326.1"/>
    <property type="molecule type" value="Genomic_DNA"/>
</dbReference>
<feature type="region of interest" description="Disordered" evidence="1">
    <location>
        <begin position="126"/>
        <end position="177"/>
    </location>
</feature>
<dbReference type="OrthoDB" id="6346354at2759"/>
<dbReference type="Proteomes" id="UP000283509">
    <property type="component" value="Unassembled WGS sequence"/>
</dbReference>
<comment type="caution">
    <text evidence="3">The sequence shown here is derived from an EMBL/GenBank/DDBJ whole genome shotgun (WGS) entry which is preliminary data.</text>
</comment>
<proteinExistence type="predicted"/>
<reference evidence="3 4" key="1">
    <citation type="submission" date="2018-04" db="EMBL/GenBank/DDBJ databases">
        <authorList>
            <person name="Zhang X."/>
            <person name="Yuan J."/>
            <person name="Li F."/>
            <person name="Xiang J."/>
        </authorList>
    </citation>
    <scope>NUCLEOTIDE SEQUENCE [LARGE SCALE GENOMIC DNA]</scope>
    <source>
        <tissue evidence="3">Muscle</tissue>
    </source>
</reference>